<dbReference type="OrthoDB" id="4206278at2759"/>
<name>A0A8X8VZ48_SALSN</name>
<dbReference type="Pfam" id="PF00786">
    <property type="entry name" value="PBD"/>
    <property type="match status" value="1"/>
</dbReference>
<gene>
    <name evidence="3" type="ORF">SASPL_153913</name>
</gene>
<feature type="region of interest" description="Disordered" evidence="1">
    <location>
        <begin position="42"/>
        <end position="155"/>
    </location>
</feature>
<evidence type="ECO:0000313" key="4">
    <source>
        <dbReference type="Proteomes" id="UP000298416"/>
    </source>
</evidence>
<evidence type="ECO:0000256" key="1">
    <source>
        <dbReference type="SAM" id="MobiDB-lite"/>
    </source>
</evidence>
<feature type="compositionally biased region" description="Low complexity" evidence="1">
    <location>
        <begin position="119"/>
        <end position="133"/>
    </location>
</feature>
<comment type="caution">
    <text evidence="3">The sequence shown here is derived from an EMBL/GenBank/DDBJ whole genome shotgun (WGS) entry which is preliminary data.</text>
</comment>
<dbReference type="PROSITE" id="PS50108">
    <property type="entry name" value="CRIB"/>
    <property type="match status" value="1"/>
</dbReference>
<feature type="domain" description="CRIB" evidence="2">
    <location>
        <begin position="29"/>
        <end position="42"/>
    </location>
</feature>
<dbReference type="InterPro" id="IPR000095">
    <property type="entry name" value="CRIB_dom"/>
</dbReference>
<dbReference type="CDD" id="cd00132">
    <property type="entry name" value="CRIB"/>
    <property type="match status" value="1"/>
</dbReference>
<dbReference type="EMBL" id="PNBA02000022">
    <property type="protein sequence ID" value="KAG6385087.1"/>
    <property type="molecule type" value="Genomic_DNA"/>
</dbReference>
<proteinExistence type="predicted"/>
<dbReference type="PANTHER" id="PTHR46325">
    <property type="entry name" value="CRIB DOMAIN-CONTAINING PROTEIN RIC8"/>
    <property type="match status" value="1"/>
</dbReference>
<protein>
    <recommendedName>
        <fullName evidence="2">CRIB domain-containing protein</fullName>
    </recommendedName>
</protein>
<dbReference type="AlphaFoldDB" id="A0A8X8VZ48"/>
<dbReference type="Proteomes" id="UP000298416">
    <property type="component" value="Unassembled WGS sequence"/>
</dbReference>
<reference evidence="3" key="2">
    <citation type="submission" date="2020-08" db="EMBL/GenBank/DDBJ databases">
        <title>Plant Genome Project.</title>
        <authorList>
            <person name="Zhang R.-G."/>
        </authorList>
    </citation>
    <scope>NUCLEOTIDE SEQUENCE</scope>
    <source>
        <strain evidence="3">Huo1</strain>
        <tissue evidence="3">Leaf</tissue>
    </source>
</reference>
<evidence type="ECO:0000313" key="3">
    <source>
        <dbReference type="EMBL" id="KAG6385087.1"/>
    </source>
</evidence>
<feature type="compositionally biased region" description="Basic residues" evidence="1">
    <location>
        <begin position="104"/>
        <end position="114"/>
    </location>
</feature>
<reference evidence="3" key="1">
    <citation type="submission" date="2018-01" db="EMBL/GenBank/DDBJ databases">
        <authorList>
            <person name="Mao J.F."/>
        </authorList>
    </citation>
    <scope>NUCLEOTIDE SEQUENCE</scope>
    <source>
        <strain evidence="3">Huo1</strain>
        <tissue evidence="3">Leaf</tissue>
    </source>
</reference>
<feature type="compositionally biased region" description="Polar residues" evidence="1">
    <location>
        <begin position="146"/>
        <end position="155"/>
    </location>
</feature>
<dbReference type="SMART" id="SM00285">
    <property type="entry name" value="PBD"/>
    <property type="match status" value="1"/>
</dbReference>
<keyword evidence="4" id="KW-1185">Reference proteome</keyword>
<evidence type="ECO:0000259" key="2">
    <source>
        <dbReference type="PROSITE" id="PS50108"/>
    </source>
</evidence>
<feature type="compositionally biased region" description="Basic and acidic residues" evidence="1">
    <location>
        <begin position="87"/>
        <end position="96"/>
    </location>
</feature>
<sequence length="155" mass="16791">MGTKMKGIYKGFKYGITNMFAVKEPEMEIGGPTDVKHVAHIGTDGSSGNAPSWMNEYNSGNDFATTSIGNSASGSESTGMSPWSSREFGDSVRQDENSTEAAPVKKKERRKKPRSNNVNSPKSSNGSCSSRPSRQGKQKTKFMENNAKTTNIQVV</sequence>
<organism evidence="3">
    <name type="scientific">Salvia splendens</name>
    <name type="common">Scarlet sage</name>
    <dbReference type="NCBI Taxonomy" id="180675"/>
    <lineage>
        <taxon>Eukaryota</taxon>
        <taxon>Viridiplantae</taxon>
        <taxon>Streptophyta</taxon>
        <taxon>Embryophyta</taxon>
        <taxon>Tracheophyta</taxon>
        <taxon>Spermatophyta</taxon>
        <taxon>Magnoliopsida</taxon>
        <taxon>eudicotyledons</taxon>
        <taxon>Gunneridae</taxon>
        <taxon>Pentapetalae</taxon>
        <taxon>asterids</taxon>
        <taxon>lamiids</taxon>
        <taxon>Lamiales</taxon>
        <taxon>Lamiaceae</taxon>
        <taxon>Nepetoideae</taxon>
        <taxon>Mentheae</taxon>
        <taxon>Salviinae</taxon>
        <taxon>Salvia</taxon>
        <taxon>Salvia subgen. Calosphace</taxon>
        <taxon>core Calosphace</taxon>
    </lineage>
</organism>
<feature type="compositionally biased region" description="Polar residues" evidence="1">
    <location>
        <begin position="44"/>
        <end position="84"/>
    </location>
</feature>
<dbReference type="PANTHER" id="PTHR46325:SF20">
    <property type="entry name" value="CRIB DOMAIN-CONTAINING PROTEIN RIC10"/>
    <property type="match status" value="1"/>
</dbReference>
<accession>A0A8X8VZ48</accession>